<keyword evidence="3" id="KW-1185">Reference proteome</keyword>
<protein>
    <submittedName>
        <fullName evidence="2">Uncharacterized protein</fullName>
    </submittedName>
</protein>
<dbReference type="EMBL" id="JAMYWD010000012">
    <property type="protein sequence ID" value="KAJ4951770.1"/>
    <property type="molecule type" value="Genomic_DNA"/>
</dbReference>
<dbReference type="CDD" id="cd02980">
    <property type="entry name" value="TRX_Fd_family"/>
    <property type="match status" value="1"/>
</dbReference>
<reference evidence="2" key="1">
    <citation type="journal article" date="2023" name="Plant J.">
        <title>The genome of the king protea, Protea cynaroides.</title>
        <authorList>
            <person name="Chang J."/>
            <person name="Duong T.A."/>
            <person name="Schoeman C."/>
            <person name="Ma X."/>
            <person name="Roodt D."/>
            <person name="Barker N."/>
            <person name="Li Z."/>
            <person name="Van de Peer Y."/>
            <person name="Mizrachi E."/>
        </authorList>
    </citation>
    <scope>NUCLEOTIDE SEQUENCE</scope>
    <source>
        <tissue evidence="2">Young leaves</tissue>
    </source>
</reference>
<accession>A0A9Q0JVA7</accession>
<dbReference type="OrthoDB" id="913780at2759"/>
<comment type="caution">
    <text evidence="2">The sequence shown here is derived from an EMBL/GenBank/DDBJ whole genome shotgun (WGS) entry which is preliminary data.</text>
</comment>
<evidence type="ECO:0000256" key="1">
    <source>
        <dbReference type="SAM" id="MobiDB-lite"/>
    </source>
</evidence>
<dbReference type="Gene3D" id="3.40.30.10">
    <property type="entry name" value="Glutaredoxin"/>
    <property type="match status" value="1"/>
</dbReference>
<dbReference type="AlphaFoldDB" id="A0A9Q0JVA7"/>
<organism evidence="2 3">
    <name type="scientific">Protea cynaroides</name>
    <dbReference type="NCBI Taxonomy" id="273540"/>
    <lineage>
        <taxon>Eukaryota</taxon>
        <taxon>Viridiplantae</taxon>
        <taxon>Streptophyta</taxon>
        <taxon>Embryophyta</taxon>
        <taxon>Tracheophyta</taxon>
        <taxon>Spermatophyta</taxon>
        <taxon>Magnoliopsida</taxon>
        <taxon>Proteales</taxon>
        <taxon>Proteaceae</taxon>
        <taxon>Protea</taxon>
    </lineage>
</organism>
<evidence type="ECO:0000313" key="3">
    <source>
        <dbReference type="Proteomes" id="UP001141806"/>
    </source>
</evidence>
<feature type="region of interest" description="Disordered" evidence="1">
    <location>
        <begin position="155"/>
        <end position="195"/>
    </location>
</feature>
<proteinExistence type="predicted"/>
<sequence>MEASGSLLRSLHGFSYGGFDNNPLKSSVSGVSIDAGKRFSGEIRLLGCRDSSISLRPSKFSQVFVPRFLDNRHLNYYASPATCSSVCKREKSETATIKKKLKQIKGLTKKLLVLSSEFTSPENDVAFVGDDKRTIMEETGVLLAQLKQLRAEEKELKRKSKEEKAKMKAKSMKAMDDSESSSSSSSESSDSECEQVVNMKHLRNRVLAEPQSIIEEAFLRTNNLPTEEQRIAEVNEDPNLKSFWNLDCMDEVRSVVVEASADINHQRNRVLAEPQSIIEEALLRTTNLPTEEQRIAEANEGPNLKSFWNLDRKGEGRSVVVESSAQKIEVCMGGKCKKLGSASLLEEFQKRVGVEGAVVGCKCMGKCRDGPNVRVSGGLESTVRPATNPLCLGVGLENVGEIVANFLGDGSKDLGLMAT</sequence>
<dbReference type="SUPFAM" id="SSF52833">
    <property type="entry name" value="Thioredoxin-like"/>
    <property type="match status" value="1"/>
</dbReference>
<feature type="compositionally biased region" description="Basic and acidic residues" evidence="1">
    <location>
        <begin position="155"/>
        <end position="166"/>
    </location>
</feature>
<dbReference type="Proteomes" id="UP001141806">
    <property type="component" value="Unassembled WGS sequence"/>
</dbReference>
<name>A0A9Q0JVA7_9MAGN</name>
<gene>
    <name evidence="2" type="ORF">NE237_028602</name>
</gene>
<dbReference type="InterPro" id="IPR036249">
    <property type="entry name" value="Thioredoxin-like_sf"/>
</dbReference>
<evidence type="ECO:0000313" key="2">
    <source>
        <dbReference type="EMBL" id="KAJ4951770.1"/>
    </source>
</evidence>